<evidence type="ECO:0000313" key="4">
    <source>
        <dbReference type="EMBL" id="KAA3439837.1"/>
    </source>
</evidence>
<evidence type="ECO:0000313" key="5">
    <source>
        <dbReference type="Proteomes" id="UP000324133"/>
    </source>
</evidence>
<accession>A0A5B6TKC4</accession>
<dbReference type="PANTHER" id="PTHR47706:SF1">
    <property type="entry name" value="CIPA-LIKE, PUTATIVE (AFU_ORTHOLOGUE AFUA_1G12460)-RELATED"/>
    <property type="match status" value="1"/>
</dbReference>
<organism evidence="4 5">
    <name type="scientific">Rufibacter hautae</name>
    <dbReference type="NCBI Taxonomy" id="2595005"/>
    <lineage>
        <taxon>Bacteria</taxon>
        <taxon>Pseudomonadati</taxon>
        <taxon>Bacteroidota</taxon>
        <taxon>Cytophagia</taxon>
        <taxon>Cytophagales</taxon>
        <taxon>Hymenobacteraceae</taxon>
        <taxon>Rufibacter</taxon>
    </lineage>
</organism>
<dbReference type="OrthoDB" id="319724at2"/>
<dbReference type="GO" id="GO:0016491">
    <property type="term" value="F:oxidoreductase activity"/>
    <property type="evidence" value="ECO:0007669"/>
    <property type="project" value="UniProtKB-KW"/>
</dbReference>
<evidence type="ECO:0000259" key="3">
    <source>
        <dbReference type="Pfam" id="PF05368"/>
    </source>
</evidence>
<proteinExistence type="predicted"/>
<dbReference type="Proteomes" id="UP000324133">
    <property type="component" value="Unassembled WGS sequence"/>
</dbReference>
<dbReference type="PANTHER" id="PTHR47706">
    <property type="entry name" value="NMRA-LIKE FAMILY PROTEIN"/>
    <property type="match status" value="1"/>
</dbReference>
<dbReference type="RefSeq" id="WP_149089477.1">
    <property type="nucleotide sequence ID" value="NZ_VKKY01000001.1"/>
</dbReference>
<keyword evidence="2" id="KW-0560">Oxidoreductase</keyword>
<name>A0A5B6TKC4_9BACT</name>
<gene>
    <name evidence="4" type="ORF">FOA19_03975</name>
</gene>
<reference evidence="4 5" key="1">
    <citation type="submission" date="2019-07" db="EMBL/GenBank/DDBJ databases">
        <title>Rufibacter sp. nov., isolated from lake sediment.</title>
        <authorList>
            <person name="Qu J.-H."/>
        </authorList>
    </citation>
    <scope>NUCLEOTIDE SEQUENCE [LARGE SCALE GENOMIC DNA]</scope>
    <source>
        <strain evidence="4 5">NBS58-1</strain>
    </source>
</reference>
<keyword evidence="1" id="KW-0521">NADP</keyword>
<dbReference type="SUPFAM" id="SSF51735">
    <property type="entry name" value="NAD(P)-binding Rossmann-fold domains"/>
    <property type="match status" value="1"/>
</dbReference>
<evidence type="ECO:0000256" key="2">
    <source>
        <dbReference type="ARBA" id="ARBA00023002"/>
    </source>
</evidence>
<comment type="caution">
    <text evidence="4">The sequence shown here is derived from an EMBL/GenBank/DDBJ whole genome shotgun (WGS) entry which is preliminary data.</text>
</comment>
<dbReference type="AlphaFoldDB" id="A0A5B6TKC4"/>
<dbReference type="Gene3D" id="3.40.50.720">
    <property type="entry name" value="NAD(P)-binding Rossmann-like Domain"/>
    <property type="match status" value="1"/>
</dbReference>
<protein>
    <submittedName>
        <fullName evidence="4">NAD(P)H-binding protein</fullName>
    </submittedName>
</protein>
<dbReference type="InterPro" id="IPR051609">
    <property type="entry name" value="NmrA/Isoflavone_reductase-like"/>
</dbReference>
<dbReference type="InterPro" id="IPR008030">
    <property type="entry name" value="NmrA-like"/>
</dbReference>
<sequence length="311" mass="33838">MFIDGSAVLQEKTIVIAGATGDLGTRIAGHLLHRGARVRALVRPGNTSDKTANLQAKGATVIEVDYRNHAELVKACAGGTCVVSALSGLEEVILDAQTALLQAAVEAGVPRFIPSDFAIDFTKLPHGTNRNLDLRQEFKERLDKAPIAATSVLNGMFSDLLTGQAPVVLFPLKRVVYWEDADQPLDFTTIEDTAAFTAAAALDAATPRYLRIAGDVLSARGLKEAASQATGDQFKLLKAGKLGRLDKIIKFTRTVFPQKEEVFPAWQGMQYMRNMFSGLPILTPLDNNRYPGIRWTTVQEVLAQHVQQNPK</sequence>
<dbReference type="Pfam" id="PF05368">
    <property type="entry name" value="NmrA"/>
    <property type="match status" value="1"/>
</dbReference>
<dbReference type="EMBL" id="VKKY01000001">
    <property type="protein sequence ID" value="KAA3439837.1"/>
    <property type="molecule type" value="Genomic_DNA"/>
</dbReference>
<feature type="domain" description="NmrA-like" evidence="3">
    <location>
        <begin position="11"/>
        <end position="235"/>
    </location>
</feature>
<dbReference type="InterPro" id="IPR036291">
    <property type="entry name" value="NAD(P)-bd_dom_sf"/>
</dbReference>
<evidence type="ECO:0000256" key="1">
    <source>
        <dbReference type="ARBA" id="ARBA00022857"/>
    </source>
</evidence>
<keyword evidence="5" id="KW-1185">Reference proteome</keyword>